<name>A0A8T2PFG7_9TELE</name>
<dbReference type="PRINTS" id="PR00961">
    <property type="entry name" value="HUDSXLRNA"/>
</dbReference>
<keyword evidence="1" id="KW-0677">Repeat</keyword>
<dbReference type="EMBL" id="JAFBMS010000007">
    <property type="protein sequence ID" value="KAG9350870.1"/>
    <property type="molecule type" value="Genomic_DNA"/>
</dbReference>
<dbReference type="Gene3D" id="3.30.70.330">
    <property type="match status" value="1"/>
</dbReference>
<evidence type="ECO:0000256" key="1">
    <source>
        <dbReference type="ARBA" id="ARBA00022737"/>
    </source>
</evidence>
<dbReference type="GO" id="GO:0003723">
    <property type="term" value="F:RNA binding"/>
    <property type="evidence" value="ECO:0007669"/>
    <property type="project" value="UniProtKB-KW"/>
</dbReference>
<evidence type="ECO:0000256" key="2">
    <source>
        <dbReference type="ARBA" id="ARBA00022884"/>
    </source>
</evidence>
<dbReference type="GO" id="GO:1990904">
    <property type="term" value="C:ribonucleoprotein complex"/>
    <property type="evidence" value="ECO:0007669"/>
    <property type="project" value="InterPro"/>
</dbReference>
<dbReference type="InterPro" id="IPR012677">
    <property type="entry name" value="Nucleotide-bd_a/b_plait_sf"/>
</dbReference>
<dbReference type="OrthoDB" id="266020at2759"/>
<evidence type="ECO:0000313" key="5">
    <source>
        <dbReference type="Proteomes" id="UP000824540"/>
    </source>
</evidence>
<dbReference type="AlphaFoldDB" id="A0A8T2PFG7"/>
<evidence type="ECO:0008006" key="6">
    <source>
        <dbReference type="Google" id="ProtNLM"/>
    </source>
</evidence>
<gene>
    <name evidence="4" type="ORF">JZ751_024759</name>
</gene>
<keyword evidence="5" id="KW-1185">Reference proteome</keyword>
<reference evidence="4" key="1">
    <citation type="thesis" date="2021" institute="BYU ScholarsArchive" country="Provo, UT, USA">
        <title>Applications of and Algorithms for Genome Assembly and Genomic Analyses with an Emphasis on Marine Teleosts.</title>
        <authorList>
            <person name="Pickett B.D."/>
        </authorList>
    </citation>
    <scope>NUCLEOTIDE SEQUENCE</scope>
    <source>
        <strain evidence="4">HI-2016</strain>
    </source>
</reference>
<sequence>MRAVGKGKEGMEWGHIRGPQFMGRGTRRAQWARDTHGEGGLAEDGYRSLGAGPVERHASERGLPVLLKRMGFSSPPLLMCGRKELLEVSYARPSSASIRDANLYVSGLPKTMTQKELEQLFSQAAGQDATSAVGQCRDSL</sequence>
<dbReference type="InterPro" id="IPR002343">
    <property type="entry name" value="Hud_Sxl_RNA"/>
</dbReference>
<accession>A0A8T2PFG7</accession>
<dbReference type="SUPFAM" id="SSF54928">
    <property type="entry name" value="RNA-binding domain, RBD"/>
    <property type="match status" value="1"/>
</dbReference>
<organism evidence="4 5">
    <name type="scientific">Albula glossodonta</name>
    <name type="common">roundjaw bonefish</name>
    <dbReference type="NCBI Taxonomy" id="121402"/>
    <lineage>
        <taxon>Eukaryota</taxon>
        <taxon>Metazoa</taxon>
        <taxon>Chordata</taxon>
        <taxon>Craniata</taxon>
        <taxon>Vertebrata</taxon>
        <taxon>Euteleostomi</taxon>
        <taxon>Actinopterygii</taxon>
        <taxon>Neopterygii</taxon>
        <taxon>Teleostei</taxon>
        <taxon>Albuliformes</taxon>
        <taxon>Albulidae</taxon>
        <taxon>Albula</taxon>
    </lineage>
</organism>
<evidence type="ECO:0000256" key="3">
    <source>
        <dbReference type="SAM" id="MobiDB-lite"/>
    </source>
</evidence>
<evidence type="ECO:0000313" key="4">
    <source>
        <dbReference type="EMBL" id="KAG9350870.1"/>
    </source>
</evidence>
<feature type="region of interest" description="Disordered" evidence="3">
    <location>
        <begin position="30"/>
        <end position="54"/>
    </location>
</feature>
<keyword evidence="2" id="KW-0694">RNA-binding</keyword>
<protein>
    <recommendedName>
        <fullName evidence="6">RRM domain-containing protein</fullName>
    </recommendedName>
</protein>
<dbReference type="InterPro" id="IPR035979">
    <property type="entry name" value="RBD_domain_sf"/>
</dbReference>
<proteinExistence type="predicted"/>
<dbReference type="Proteomes" id="UP000824540">
    <property type="component" value="Unassembled WGS sequence"/>
</dbReference>
<comment type="caution">
    <text evidence="4">The sequence shown here is derived from an EMBL/GenBank/DDBJ whole genome shotgun (WGS) entry which is preliminary data.</text>
</comment>